<dbReference type="EMBL" id="JANCMU010000001">
    <property type="protein sequence ID" value="MDG4945560.1"/>
    <property type="molecule type" value="Genomic_DNA"/>
</dbReference>
<dbReference type="GO" id="GO:0015679">
    <property type="term" value="P:plasma membrane copper ion transport"/>
    <property type="evidence" value="ECO:0007669"/>
    <property type="project" value="TreeGrafter"/>
</dbReference>
<dbReference type="Pfam" id="PF25954">
    <property type="entry name" value="Beta-barrel_RND_2"/>
    <property type="match status" value="1"/>
</dbReference>
<evidence type="ECO:0000313" key="5">
    <source>
        <dbReference type="EMBL" id="MDG4945560.1"/>
    </source>
</evidence>
<dbReference type="InterPro" id="IPR051909">
    <property type="entry name" value="MFP_Cation_Efflux"/>
</dbReference>
<gene>
    <name evidence="5" type="ORF">NMK71_03970</name>
</gene>
<evidence type="ECO:0000313" key="6">
    <source>
        <dbReference type="Proteomes" id="UP001152599"/>
    </source>
</evidence>
<dbReference type="InterPro" id="IPR006143">
    <property type="entry name" value="RND_pump_MFP"/>
</dbReference>
<feature type="domain" description="CusB-like barrel-sandwich hybrid" evidence="3">
    <location>
        <begin position="88"/>
        <end position="230"/>
    </location>
</feature>
<dbReference type="PANTHER" id="PTHR30097:SF4">
    <property type="entry name" value="SLR6042 PROTEIN"/>
    <property type="match status" value="1"/>
</dbReference>
<evidence type="ECO:0000256" key="2">
    <source>
        <dbReference type="ARBA" id="ARBA00022448"/>
    </source>
</evidence>
<dbReference type="PROSITE" id="PS51257">
    <property type="entry name" value="PROKAR_LIPOPROTEIN"/>
    <property type="match status" value="1"/>
</dbReference>
<dbReference type="GO" id="GO:0016020">
    <property type="term" value="C:membrane"/>
    <property type="evidence" value="ECO:0007669"/>
    <property type="project" value="InterPro"/>
</dbReference>
<evidence type="ECO:0000259" key="4">
    <source>
        <dbReference type="Pfam" id="PF25954"/>
    </source>
</evidence>
<dbReference type="AlphaFoldDB" id="A0A9X4MZB5"/>
<dbReference type="Gene3D" id="2.40.30.170">
    <property type="match status" value="1"/>
</dbReference>
<dbReference type="Gene3D" id="2.40.420.20">
    <property type="match status" value="1"/>
</dbReference>
<dbReference type="Gene3D" id="1.10.287.470">
    <property type="entry name" value="Helix hairpin bin"/>
    <property type="match status" value="1"/>
</dbReference>
<dbReference type="Pfam" id="PF25919">
    <property type="entry name" value="BSH_CusB"/>
    <property type="match status" value="1"/>
</dbReference>
<accession>A0A9X4MZB5</accession>
<comment type="similarity">
    <text evidence="1">Belongs to the membrane fusion protein (MFP) (TC 8.A.1) family.</text>
</comment>
<sequence length="383" mass="43265">MTTFNIKYTRQFIGLLGFIMLVFFQACSKESAEVVEEQKSELPDGQEEVTSEQFKLSEMHLVHPEKRDFPASISTTGVIDVPPSDKSVVFASTGGYIKTSNLMEGDFVRKGQVVASIDNPELVAMQQEYLELTQDLNYLGSELERQKLMYEEKITAKKNYLKAQSEYNTTKARHAGLKKQLSLFNVSPTQASRGNFSSTVNIYAPTSGYITKVHITKGSYVAPSTEIMEIVNSDNLQLELTVYEKDVLQIKKDQRILFKIPEMDATYFEAKVHLIGQAIDENRTVRVYGNIDDNRDATFLPGMFIEADIVTEEKSVISLPETAVAEMENTYFVLRLNDKDAEAYTFEQLEVEVGDTKNGFTEIKTKIDTTAQFLDKGAYELIQ</sequence>
<dbReference type="GO" id="GO:0030313">
    <property type="term" value="C:cell envelope"/>
    <property type="evidence" value="ECO:0007669"/>
    <property type="project" value="TreeGrafter"/>
</dbReference>
<protein>
    <submittedName>
        <fullName evidence="5">Efflux RND transporter periplasmic adaptor subunit</fullName>
    </submittedName>
</protein>
<dbReference type="InterPro" id="IPR058792">
    <property type="entry name" value="Beta-barrel_RND_2"/>
</dbReference>
<evidence type="ECO:0000259" key="3">
    <source>
        <dbReference type="Pfam" id="PF25919"/>
    </source>
</evidence>
<dbReference type="Gene3D" id="2.40.50.100">
    <property type="match status" value="1"/>
</dbReference>
<reference evidence="5" key="1">
    <citation type="submission" date="2022-07" db="EMBL/GenBank/DDBJ databases">
        <title>Description and genome-wide analysis of Profundicola chukchiensis gen. nov., sp. nov., marine bacteria isolated from bottom sediments of the Chukchi Sea.</title>
        <authorList>
            <person name="Romanenko L."/>
            <person name="Otstavnykh N."/>
            <person name="Kurilenko V."/>
            <person name="Eremeev V."/>
            <person name="Velansky P."/>
            <person name="Mikhailov V."/>
            <person name="Isaeva M."/>
        </authorList>
    </citation>
    <scope>NUCLEOTIDE SEQUENCE</scope>
    <source>
        <strain evidence="5">KMM 9713</strain>
    </source>
</reference>
<dbReference type="PANTHER" id="PTHR30097">
    <property type="entry name" value="CATION EFFLUX SYSTEM PROTEIN CUSB"/>
    <property type="match status" value="1"/>
</dbReference>
<proteinExistence type="inferred from homology"/>
<keyword evidence="6" id="KW-1185">Reference proteome</keyword>
<feature type="domain" description="CusB-like beta-barrel" evidence="4">
    <location>
        <begin position="238"/>
        <end position="311"/>
    </location>
</feature>
<comment type="caution">
    <text evidence="5">The sequence shown here is derived from an EMBL/GenBank/DDBJ whole genome shotgun (WGS) entry which is preliminary data.</text>
</comment>
<evidence type="ECO:0000256" key="1">
    <source>
        <dbReference type="ARBA" id="ARBA00009477"/>
    </source>
</evidence>
<dbReference type="SUPFAM" id="SSF111369">
    <property type="entry name" value="HlyD-like secretion proteins"/>
    <property type="match status" value="1"/>
</dbReference>
<name>A0A9X4MZB5_9FLAO</name>
<keyword evidence="2" id="KW-0813">Transport</keyword>
<organism evidence="5 6">
    <name type="scientific">Profundicola chukchiensis</name>
    <dbReference type="NCBI Taxonomy" id="2961959"/>
    <lineage>
        <taxon>Bacteria</taxon>
        <taxon>Pseudomonadati</taxon>
        <taxon>Bacteroidota</taxon>
        <taxon>Flavobacteriia</taxon>
        <taxon>Flavobacteriales</taxon>
        <taxon>Weeksellaceae</taxon>
        <taxon>Profundicola</taxon>
    </lineage>
</organism>
<dbReference type="GO" id="GO:0060003">
    <property type="term" value="P:copper ion export"/>
    <property type="evidence" value="ECO:0007669"/>
    <property type="project" value="TreeGrafter"/>
</dbReference>
<dbReference type="Proteomes" id="UP001152599">
    <property type="component" value="Unassembled WGS sequence"/>
</dbReference>
<dbReference type="NCBIfam" id="TIGR01730">
    <property type="entry name" value="RND_mfp"/>
    <property type="match status" value="1"/>
</dbReference>
<dbReference type="InterPro" id="IPR058790">
    <property type="entry name" value="BSH_CusB"/>
</dbReference>
<dbReference type="GO" id="GO:0022857">
    <property type="term" value="F:transmembrane transporter activity"/>
    <property type="evidence" value="ECO:0007669"/>
    <property type="project" value="InterPro"/>
</dbReference>
<dbReference type="RefSeq" id="WP_304420145.1">
    <property type="nucleotide sequence ID" value="NZ_JANCMU010000001.1"/>
</dbReference>